<feature type="compositionally biased region" description="Basic and acidic residues" evidence="1">
    <location>
        <begin position="38"/>
        <end position="49"/>
    </location>
</feature>
<dbReference type="AlphaFoldDB" id="A0A6C0QQS9"/>
<evidence type="ECO:0000313" key="2">
    <source>
        <dbReference type="EMBL" id="QHZ50940.1"/>
    </source>
</evidence>
<organism evidence="2 3">
    <name type="scientific">Paenibacillus larvae subsp. larvae</name>
    <dbReference type="NCBI Taxonomy" id="147375"/>
    <lineage>
        <taxon>Bacteria</taxon>
        <taxon>Bacillati</taxon>
        <taxon>Bacillota</taxon>
        <taxon>Bacilli</taxon>
        <taxon>Bacillales</taxon>
        <taxon>Paenibacillaceae</taxon>
        <taxon>Paenibacillus</taxon>
    </lineage>
</organism>
<evidence type="ECO:0000313" key="3">
    <source>
        <dbReference type="Proteomes" id="UP000464330"/>
    </source>
</evidence>
<dbReference type="Pfam" id="PF19952">
    <property type="entry name" value="DUF6414"/>
    <property type="match status" value="1"/>
</dbReference>
<dbReference type="InterPro" id="IPR045633">
    <property type="entry name" value="DUF6414"/>
</dbReference>
<protein>
    <submittedName>
        <fullName evidence="2">Uncharacterized protein</fullName>
    </submittedName>
</protein>
<dbReference type="RefSeq" id="WP_172423129.1">
    <property type="nucleotide sequence ID" value="NZ_CP019717.1"/>
</dbReference>
<feature type="region of interest" description="Disordered" evidence="1">
    <location>
        <begin position="27"/>
        <end position="52"/>
    </location>
</feature>
<name>A0A6C0QQS9_9BACL</name>
<dbReference type="EMBL" id="CP019717">
    <property type="protein sequence ID" value="QHZ50940.1"/>
    <property type="molecule type" value="Genomic_DNA"/>
</dbReference>
<sequence>MKDIIYLDKNFLHSFIAQSNQGLPTATTHEISQQDTKSSGDLEKKENSHEVQAQTNTGAFQIPFIGTSPNGNFSYKNGKKSSSEVSYSYIQTDAGKEIIAKQLHDNALIEFEDYLEENNILVKLNPEIIPDENHVGRYIKIQSKFTLFDLDYIKKVLNPQLLPLFPILKSLGLTDDEKNNEMETLFKSIEFLVDYLTGLLPTSLYLKQENFVSPIKLEFLRENSSELTFKYGTSPVFHATVIGKITRIFDSFESVLLGGSEDFKTISKFVGGVVDNVLTSAGTIKKGNAIIYPIAIYFE</sequence>
<proteinExistence type="predicted"/>
<accession>A0A6C0QQS9</accession>
<feature type="compositionally biased region" description="Polar residues" evidence="1">
    <location>
        <begin position="27"/>
        <end position="37"/>
    </location>
</feature>
<dbReference type="Proteomes" id="UP000464330">
    <property type="component" value="Chromosome"/>
</dbReference>
<reference evidence="2 3" key="1">
    <citation type="journal article" date="2020" name="Int. J. Med. Microbiol.">
        <title>Discovery of Paenibacillus larvae ERIC V: Phenotypic and genomic comparison to genotypes ERIC I-IV reveal different inventories of virulence factors which correlate with epidemiological prevalences of American Foulbrood.</title>
        <authorList>
            <person name="Beims H."/>
            <person name="Bunk B."/>
            <person name="Erler S."/>
            <person name="Mohr K.I."/>
            <person name="Sproer C."/>
            <person name="Pradella S."/>
            <person name="Gunther G."/>
            <person name="Rohde M."/>
            <person name="von der Ohe W."/>
            <person name="Steinert M."/>
        </authorList>
    </citation>
    <scope>NUCLEOTIDE SEQUENCE [LARGE SCALE GENOMIC DNA]</scope>
    <source>
        <strain evidence="2">Eric_V</strain>
    </source>
</reference>
<gene>
    <name evidence="2" type="ORF">ERICV_01785</name>
</gene>
<evidence type="ECO:0000256" key="1">
    <source>
        <dbReference type="SAM" id="MobiDB-lite"/>
    </source>
</evidence>